<gene>
    <name evidence="2" type="ORF">H7849_21715</name>
</gene>
<dbReference type="InterPro" id="IPR025388">
    <property type="entry name" value="Alginate_export_dom"/>
</dbReference>
<evidence type="ECO:0000259" key="1">
    <source>
        <dbReference type="Pfam" id="PF13372"/>
    </source>
</evidence>
<keyword evidence="3" id="KW-1185">Reference proteome</keyword>
<dbReference type="AlphaFoldDB" id="A0A7G8BGI0"/>
<evidence type="ECO:0000313" key="2">
    <source>
        <dbReference type="EMBL" id="QNI31650.1"/>
    </source>
</evidence>
<feature type="domain" description="Alginate export" evidence="1">
    <location>
        <begin position="13"/>
        <end position="402"/>
    </location>
</feature>
<organism evidence="2 3">
    <name type="scientific">Alloacidobacterium dinghuense</name>
    <dbReference type="NCBI Taxonomy" id="2763107"/>
    <lineage>
        <taxon>Bacteria</taxon>
        <taxon>Pseudomonadati</taxon>
        <taxon>Acidobacteriota</taxon>
        <taxon>Terriglobia</taxon>
        <taxon>Terriglobales</taxon>
        <taxon>Acidobacteriaceae</taxon>
        <taxon>Alloacidobacterium</taxon>
    </lineage>
</organism>
<evidence type="ECO:0000313" key="3">
    <source>
        <dbReference type="Proteomes" id="UP000515312"/>
    </source>
</evidence>
<dbReference type="KEGG" id="adin:H7849_21715"/>
<dbReference type="Proteomes" id="UP000515312">
    <property type="component" value="Chromosome"/>
</dbReference>
<dbReference type="Gene3D" id="2.40.160.100">
    <property type="match status" value="1"/>
</dbReference>
<reference evidence="2 3" key="1">
    <citation type="submission" date="2020-08" db="EMBL/GenBank/DDBJ databases">
        <title>Edaphobacter telluris sp. nov. and Acidobacterium dinghuensis sp. nov., two acidobacteria isolated from forest soil.</title>
        <authorList>
            <person name="Fu J."/>
            <person name="Qiu L."/>
        </authorList>
    </citation>
    <scope>NUCLEOTIDE SEQUENCE [LARGE SCALE GENOMIC DNA]</scope>
    <source>
        <strain evidence="2">4Y35</strain>
    </source>
</reference>
<sequence length="415" mass="46343">MKFIPLNDSGTNYLTFGLESRTEFQYLGNNNWGAGPQNPGVVLVRLMPDIDLRLGDHARVFVTPFFDEFTGQYPRPGIDKDIADGHEGFVEFGGNLHDPHPGWDVIVGRQEVVLGTGRLLDDNEGVNVRSAFDGIRVGYDKPAGRIDLIAVKPVEINPGAWDDIPNPTITFWGLYASNLRWSPRFMSDAYFLDYDAKSATYGNQSAREQRRMIGGRYFNRLPGEPPRAGFDYNIETGFQWGSFGNRSIRAWATGGNIGWTLPGEVWRARFGLQADAISGDSGQPTTLGTFNALFPRGAYFGPKFALIGPANLLSVQPQFWFHPRQNVTGDICWIWFWRESTKDALYSFNNVALRPANLSDAHYIGSQPNLEIRWAISEHFLGALNLAGFIPGTFLEQSPPSDKIAFVNAGLTYRF</sequence>
<dbReference type="Pfam" id="PF13372">
    <property type="entry name" value="Alginate_exp"/>
    <property type="match status" value="1"/>
</dbReference>
<accession>A0A7G8BGI0</accession>
<dbReference type="RefSeq" id="WP_186742476.1">
    <property type="nucleotide sequence ID" value="NZ_CP060394.1"/>
</dbReference>
<dbReference type="InterPro" id="IPR053728">
    <property type="entry name" value="Alginate_Permeability_Chnl"/>
</dbReference>
<proteinExistence type="predicted"/>
<dbReference type="EMBL" id="CP060394">
    <property type="protein sequence ID" value="QNI31650.1"/>
    <property type="molecule type" value="Genomic_DNA"/>
</dbReference>
<name>A0A7G8BGI0_9BACT</name>
<protein>
    <submittedName>
        <fullName evidence="2">Alginate export family protein</fullName>
    </submittedName>
</protein>